<protein>
    <submittedName>
        <fullName evidence="1">Uncharacterized protein</fullName>
    </submittedName>
</protein>
<reference evidence="1" key="1">
    <citation type="submission" date="2020-04" db="EMBL/GenBank/DDBJ databases">
        <authorList>
            <person name="Alioto T."/>
            <person name="Alioto T."/>
            <person name="Gomez Garrido J."/>
        </authorList>
    </citation>
    <scope>NUCLEOTIDE SEQUENCE</scope>
    <source>
        <strain evidence="1">A484AB</strain>
    </source>
</reference>
<dbReference type="Proteomes" id="UP001152795">
    <property type="component" value="Unassembled WGS sequence"/>
</dbReference>
<gene>
    <name evidence="1" type="ORF">PACLA_8A025673</name>
</gene>
<dbReference type="EMBL" id="CACRXK020007989">
    <property type="protein sequence ID" value="CAB4013706.1"/>
    <property type="molecule type" value="Genomic_DNA"/>
</dbReference>
<keyword evidence="2" id="KW-1185">Reference proteome</keyword>
<sequence length="217" mass="24126">MPITISSVASLSGVLTKRFLIKILDVNEMPTAICLTSPQPFDDCSVVGHILIEDLDYPTLKCGSSKTNDLEKYSSQLSEYRCHIQKGTETLRNKRNSSAPVHFNPGDNTVRLDTTYQTPVDVRNQSFWSHSGPYAMNPLENPSVVEKRMKVCLDPAFANPAYSNNDCMTGETSTSSQRTVNHYETICPVGVYERIDDGLHGRVQDAGARLKRNGHET</sequence>
<name>A0A7D9IU32_PARCT</name>
<accession>A0A7D9IU32</accession>
<dbReference type="AlphaFoldDB" id="A0A7D9IU32"/>
<evidence type="ECO:0000313" key="2">
    <source>
        <dbReference type="Proteomes" id="UP001152795"/>
    </source>
</evidence>
<organism evidence="1 2">
    <name type="scientific">Paramuricea clavata</name>
    <name type="common">Red gorgonian</name>
    <name type="synonym">Violescent sea-whip</name>
    <dbReference type="NCBI Taxonomy" id="317549"/>
    <lineage>
        <taxon>Eukaryota</taxon>
        <taxon>Metazoa</taxon>
        <taxon>Cnidaria</taxon>
        <taxon>Anthozoa</taxon>
        <taxon>Octocorallia</taxon>
        <taxon>Malacalcyonacea</taxon>
        <taxon>Plexauridae</taxon>
        <taxon>Paramuricea</taxon>
    </lineage>
</organism>
<evidence type="ECO:0000313" key="1">
    <source>
        <dbReference type="EMBL" id="CAB4013706.1"/>
    </source>
</evidence>
<proteinExistence type="predicted"/>
<comment type="caution">
    <text evidence="1">The sequence shown here is derived from an EMBL/GenBank/DDBJ whole genome shotgun (WGS) entry which is preliminary data.</text>
</comment>